<dbReference type="GO" id="GO:0005344">
    <property type="term" value="F:oxygen carrier activity"/>
    <property type="evidence" value="ECO:0007669"/>
    <property type="project" value="UniProtKB-KW"/>
</dbReference>
<keyword evidence="1" id="KW-0561">Oxygen transport</keyword>
<dbReference type="Proteomes" id="UP000295301">
    <property type="component" value="Unassembled WGS sequence"/>
</dbReference>
<reference evidence="3 4" key="1">
    <citation type="submission" date="2019-03" db="EMBL/GenBank/DDBJ databases">
        <title>Ruegeria lutea sp. nov., a novel strain, isolated from marine sediment, the Masan Bay, South Korea.</title>
        <authorList>
            <person name="Kim J."/>
            <person name="Kim D.-Y."/>
            <person name="Lee S.-S."/>
        </authorList>
    </citation>
    <scope>NUCLEOTIDE SEQUENCE [LARGE SCALE GENOMIC DNA]</scope>
    <source>
        <strain evidence="3 4">318-1</strain>
    </source>
</reference>
<protein>
    <submittedName>
        <fullName evidence="3">Globin</fullName>
    </submittedName>
</protein>
<accession>A0A4R5UXA6</accession>
<evidence type="ECO:0000259" key="2">
    <source>
        <dbReference type="PROSITE" id="PS01033"/>
    </source>
</evidence>
<dbReference type="InterPro" id="IPR009050">
    <property type="entry name" value="Globin-like_sf"/>
</dbReference>
<dbReference type="SUPFAM" id="SSF46458">
    <property type="entry name" value="Globin-like"/>
    <property type="match status" value="1"/>
</dbReference>
<keyword evidence="1" id="KW-0349">Heme</keyword>
<dbReference type="InterPro" id="IPR044399">
    <property type="entry name" value="Mb-like_M"/>
</dbReference>
<evidence type="ECO:0000256" key="1">
    <source>
        <dbReference type="RuleBase" id="RU000356"/>
    </source>
</evidence>
<dbReference type="GO" id="GO:0020037">
    <property type="term" value="F:heme binding"/>
    <property type="evidence" value="ECO:0007669"/>
    <property type="project" value="InterPro"/>
</dbReference>
<dbReference type="Gene3D" id="1.10.490.10">
    <property type="entry name" value="Globins"/>
    <property type="match status" value="1"/>
</dbReference>
<keyword evidence="1" id="KW-0813">Transport</keyword>
<dbReference type="EMBL" id="SMUV01000071">
    <property type="protein sequence ID" value="TDK43968.1"/>
    <property type="molecule type" value="Genomic_DNA"/>
</dbReference>
<evidence type="ECO:0000313" key="3">
    <source>
        <dbReference type="EMBL" id="TDK43968.1"/>
    </source>
</evidence>
<feature type="domain" description="Globin" evidence="2">
    <location>
        <begin position="1"/>
        <end position="131"/>
    </location>
</feature>
<name>A0A4R5UXA6_9RHOB</name>
<gene>
    <name evidence="3" type="ORF">E1832_17020</name>
</gene>
<dbReference type="CDD" id="cd01040">
    <property type="entry name" value="Mb-like"/>
    <property type="match status" value="1"/>
</dbReference>
<organism evidence="3 4">
    <name type="scientific">Antarcticimicrobium luteum</name>
    <dbReference type="NCBI Taxonomy" id="2547397"/>
    <lineage>
        <taxon>Bacteria</taxon>
        <taxon>Pseudomonadati</taxon>
        <taxon>Pseudomonadota</taxon>
        <taxon>Alphaproteobacteria</taxon>
        <taxon>Rhodobacterales</taxon>
        <taxon>Paracoccaceae</taxon>
        <taxon>Antarcticimicrobium</taxon>
    </lineage>
</organism>
<dbReference type="Pfam" id="PF00042">
    <property type="entry name" value="Globin"/>
    <property type="match status" value="1"/>
</dbReference>
<dbReference type="OrthoDB" id="3213438at2"/>
<dbReference type="InterPro" id="IPR012292">
    <property type="entry name" value="Globin/Proto"/>
</dbReference>
<dbReference type="InterPro" id="IPR000971">
    <property type="entry name" value="Globin"/>
</dbReference>
<proteinExistence type="inferred from homology"/>
<comment type="caution">
    <text evidence="3">The sequence shown here is derived from an EMBL/GenBank/DDBJ whole genome shotgun (WGS) entry which is preliminary data.</text>
</comment>
<dbReference type="PROSITE" id="PS01033">
    <property type="entry name" value="GLOBIN"/>
    <property type="match status" value="1"/>
</dbReference>
<keyword evidence="1" id="KW-0408">Iron</keyword>
<comment type="similarity">
    <text evidence="1">Belongs to the globin family.</text>
</comment>
<keyword evidence="4" id="KW-1185">Reference proteome</keyword>
<evidence type="ECO:0000313" key="4">
    <source>
        <dbReference type="Proteomes" id="UP000295301"/>
    </source>
</evidence>
<sequence>MLTNDLCETLPLVFQNKARIADRFYQAMFRLAPETRAHFGGGFGEQKSVFAMLIVKIAQSAGNPDALEQIARHMVEVHRRHGISAADFRIAGRALREALESSLSEGLTVRQLARWTRVADTLIQRMIALSD</sequence>
<keyword evidence="1" id="KW-0479">Metal-binding</keyword>
<dbReference type="GO" id="GO:0019825">
    <property type="term" value="F:oxygen binding"/>
    <property type="evidence" value="ECO:0007669"/>
    <property type="project" value="InterPro"/>
</dbReference>
<dbReference type="AlphaFoldDB" id="A0A4R5UXA6"/>
<dbReference type="RefSeq" id="WP_133360965.1">
    <property type="nucleotide sequence ID" value="NZ_SMUV01000071.1"/>
</dbReference>